<dbReference type="SUPFAM" id="SSF55048">
    <property type="entry name" value="Probable ACP-binding domain of malonyl-CoA ACP transacylase"/>
    <property type="match status" value="1"/>
</dbReference>
<dbReference type="Pfam" id="PF16197">
    <property type="entry name" value="KAsynt_C_assoc"/>
    <property type="match status" value="1"/>
</dbReference>
<gene>
    <name evidence="12" type="ORF">SSOG_07875</name>
</gene>
<evidence type="ECO:0000256" key="7">
    <source>
        <dbReference type="ARBA" id="ARBA00023315"/>
    </source>
</evidence>
<dbReference type="Gene3D" id="3.40.366.10">
    <property type="entry name" value="Malonyl-Coenzyme A Acyl Carrier Protein, domain 2"/>
    <property type="match status" value="1"/>
</dbReference>
<dbReference type="InterPro" id="IPR016035">
    <property type="entry name" value="Acyl_Trfase/lysoPLipase"/>
</dbReference>
<comment type="pathway">
    <text evidence="1">Antibiotic biosynthesis.</text>
</comment>
<dbReference type="InterPro" id="IPR049551">
    <property type="entry name" value="PKS_DH_C"/>
</dbReference>
<name>D9WQM8_9ACTN</name>
<dbReference type="PROSITE" id="PS52004">
    <property type="entry name" value="KS3_2"/>
    <property type="match status" value="1"/>
</dbReference>
<dbReference type="SUPFAM" id="SSF47336">
    <property type="entry name" value="ACP-like"/>
    <property type="match status" value="1"/>
</dbReference>
<dbReference type="GO" id="GO:0006633">
    <property type="term" value="P:fatty acid biosynthetic process"/>
    <property type="evidence" value="ECO:0007669"/>
    <property type="project" value="InterPro"/>
</dbReference>
<dbReference type="SMART" id="SM00823">
    <property type="entry name" value="PKS_PP"/>
    <property type="match status" value="1"/>
</dbReference>
<dbReference type="InterPro" id="IPR020806">
    <property type="entry name" value="PKS_PP-bd"/>
</dbReference>
<dbReference type="SMART" id="SM00825">
    <property type="entry name" value="PKS_KS"/>
    <property type="match status" value="1"/>
</dbReference>
<dbReference type="SUPFAM" id="SSF51735">
    <property type="entry name" value="NAD(P)-binding Rossmann-fold domains"/>
    <property type="match status" value="1"/>
</dbReference>
<accession>D9WQM8</accession>
<keyword evidence="6" id="KW-0511">Multifunctional enzyme</keyword>
<proteinExistence type="predicted"/>
<dbReference type="GO" id="GO:0004312">
    <property type="term" value="F:fatty acid synthase activity"/>
    <property type="evidence" value="ECO:0007669"/>
    <property type="project" value="TreeGrafter"/>
</dbReference>
<dbReference type="InterPro" id="IPR009081">
    <property type="entry name" value="PP-bd_ACP"/>
</dbReference>
<dbReference type="STRING" id="457427.SSOG_07875"/>
<evidence type="ECO:0000259" key="11">
    <source>
        <dbReference type="PROSITE" id="PS52019"/>
    </source>
</evidence>
<dbReference type="GO" id="GO:0033068">
    <property type="term" value="P:macrolide biosynthetic process"/>
    <property type="evidence" value="ECO:0007669"/>
    <property type="project" value="UniProtKB-ARBA"/>
</dbReference>
<feature type="region of interest" description="C-terminal hotdog fold" evidence="8">
    <location>
        <begin position="1188"/>
        <end position="1323"/>
    </location>
</feature>
<sequence length="1482" mass="157398">MVPAKLDLAGLRARATSAPVAPIFRGLVRTPLRSAAQSAAAGGNAGGLRQSLAGTRSPSRTGIVLDFLRGHVATVLGHGSPDAIDPAHSFKDLGFDSLSSVELRNSLNKASGMRLPSTLLFDYPTPAVLASYIRGELVGSGQAEATGAQVARRTARTAPAATDTAEPIAIVGMGCRFPGGASTPEELWRLVAEGRDAVGAFPDNRGWDVENLYDPDPDVRGKTYVQKGGFLYDADRFDPEFFGITPREALALDPQQRFLLETAWETFEDAGIRPDTLRGSDTGVFAGVAAQEYVSLTHHGGEPVEGYLLTGTTASVASGRVSYTFGFEGPAVTVDTACSSSLVALHLACQSLRSGECSMALAGGATIMANAGMFLEFSRQRGLAPDGRAKSYSAAADGTIWAEGAGMVLLERLSDAQANGHTVLAVVRGSAVNQDGASNGLTAPNGPSQQRVINAALANAGLTPDQVDAVEGHGTGTTLGDPIEAQALLATYGQNREEPLWLGSFKSNIGHAQAAAGIGGVIKMIQAMRHGTLPQTLHVDEPSPHIDWDSGNVQLLTEARAWPETDHPRRAAISSFGISGTNAHLILEQAPTTPTHTQPATTTVPWLLSAKTEQALRDQAQRLLDHTTEHPTLHPTDIAHTLATTRTTFEHRAVVVADEREAFHRALDALTRGEPSPAVVHGTPHPGKTAFLFTGQGAQRAGMGHQLYDAHPVFRDAFDEVCATLDRHLDAERPLRDVIFADDQEPLNQTRFTQAALFALETALYRLVESFGITPDYLTGHSIGELTAAHIAGILTLDDACRLVAARGTLMQALPSTGAMISVRATEDDIRPLLEGREDEVAIAAINGPTSLVISGDEQATTDIATTLAERGIKTRRLTVSHAFHSPHMDPMLEEFARIAGELTYQQPTIPIVSNLTGELADPDEITTPAYWVRHVREAVRFADGITTLHTHGVRHYLELGPDATLTTMAQDVLPEGVTFIPTLHRDRDEDHTLLTALATAHTHGVHVDWTPLIGDTSTPTALPTYPFQRQRYWLEASKPTVGAANTSTHPLLTATITLPDGEGAVFTGEVSLKAQPWLSDHVVHGTVVLPGVAFVDLLLHAAGYVGCDQIEELTHHAFLAVPERGARQLRLTVGAADEAGRRSFSLFSSESGAAEETAEWTRHASGFLADSAPEPAFDLTAWPPAEGESVDVEEFYRGFIGRGYEYGPLFRGFRAGWRVGDTLYAEIALPDGTDPEAYGVHPALLDSALHPLMLFWYESERVRLPFSWSGAALHAVGPSRLRVRLSRSERDVMSLAVADATGAPVLTIAGLAMREVAPDQLAAARARQSDALYEPSWLTVPAPASQTGGPWAVVGVTEVAAALRSAGIDAVDHATLATLGGEGAKPPQIVVAGPARSDGGDLAADAHTAAAELLALVQDFVSADPLADARLVVLTRGAVATEDGERVPDPAAATVWGLMRTADAEYPGRFVLVDLDESDAS</sequence>
<keyword evidence="4" id="KW-0808">Transferase</keyword>
<dbReference type="Pfam" id="PF22953">
    <property type="entry name" value="SpnB_Rossmann"/>
    <property type="match status" value="1"/>
</dbReference>
<dbReference type="SMART" id="SM00827">
    <property type="entry name" value="PKS_AT"/>
    <property type="match status" value="1"/>
</dbReference>
<evidence type="ECO:0000256" key="3">
    <source>
        <dbReference type="ARBA" id="ARBA00022553"/>
    </source>
</evidence>
<dbReference type="PANTHER" id="PTHR43775:SF51">
    <property type="entry name" value="INACTIVE PHENOLPHTHIOCEROL SYNTHESIS POLYKETIDE SYNTHASE TYPE I PKS1-RELATED"/>
    <property type="match status" value="1"/>
</dbReference>
<dbReference type="PROSITE" id="PS50075">
    <property type="entry name" value="CARRIER"/>
    <property type="match status" value="1"/>
</dbReference>
<dbReference type="InterPro" id="IPR006162">
    <property type="entry name" value="Ppantetheine_attach_site"/>
</dbReference>
<dbReference type="Pfam" id="PF00550">
    <property type="entry name" value="PP-binding"/>
    <property type="match status" value="1"/>
</dbReference>
<dbReference type="Gene3D" id="3.30.70.3290">
    <property type="match status" value="1"/>
</dbReference>
<keyword evidence="5" id="KW-0045">Antibiotic biosynthesis</keyword>
<feature type="domain" description="Carrier" evidence="9">
    <location>
        <begin position="62"/>
        <end position="137"/>
    </location>
</feature>
<feature type="active site" description="Proton donor; for dehydratase activity" evidence="8">
    <location>
        <position position="1247"/>
    </location>
</feature>
<evidence type="ECO:0000313" key="12">
    <source>
        <dbReference type="EMBL" id="EFL28161.1"/>
    </source>
</evidence>
<dbReference type="Pfam" id="PF00109">
    <property type="entry name" value="ketoacyl-synt"/>
    <property type="match status" value="1"/>
</dbReference>
<dbReference type="Pfam" id="PF14765">
    <property type="entry name" value="PS-DH"/>
    <property type="match status" value="1"/>
</dbReference>
<evidence type="ECO:0000259" key="10">
    <source>
        <dbReference type="PROSITE" id="PS52004"/>
    </source>
</evidence>
<dbReference type="Pfam" id="PF02801">
    <property type="entry name" value="Ketoacyl-synt_C"/>
    <property type="match status" value="1"/>
</dbReference>
<dbReference type="SUPFAM" id="SSF52151">
    <property type="entry name" value="FabD/lysophospholipase-like"/>
    <property type="match status" value="1"/>
</dbReference>
<dbReference type="InterPro" id="IPR014031">
    <property type="entry name" value="Ketoacyl_synth_C"/>
</dbReference>
<keyword evidence="13" id="KW-1185">Reference proteome</keyword>
<feature type="region of interest" description="N-terminal hotdog fold" evidence="8">
    <location>
        <begin position="1050"/>
        <end position="1176"/>
    </location>
</feature>
<dbReference type="PROSITE" id="PS00012">
    <property type="entry name" value="PHOSPHOPANTETHEINE"/>
    <property type="match status" value="1"/>
</dbReference>
<evidence type="ECO:0000259" key="9">
    <source>
        <dbReference type="PROSITE" id="PS50075"/>
    </source>
</evidence>
<dbReference type="GO" id="GO:0031177">
    <property type="term" value="F:phosphopantetheine binding"/>
    <property type="evidence" value="ECO:0007669"/>
    <property type="project" value="InterPro"/>
</dbReference>
<evidence type="ECO:0000256" key="6">
    <source>
        <dbReference type="ARBA" id="ARBA00023268"/>
    </source>
</evidence>
<organism evidence="12 13">
    <name type="scientific">Streptomyces himastatinicus ATCC 53653</name>
    <dbReference type="NCBI Taxonomy" id="457427"/>
    <lineage>
        <taxon>Bacteria</taxon>
        <taxon>Bacillati</taxon>
        <taxon>Actinomycetota</taxon>
        <taxon>Actinomycetes</taxon>
        <taxon>Kitasatosporales</taxon>
        <taxon>Streptomycetaceae</taxon>
        <taxon>Streptomyces</taxon>
        <taxon>Streptomyces violaceusniger group</taxon>
    </lineage>
</organism>
<keyword evidence="3" id="KW-0597">Phosphoprotein</keyword>
<dbReference type="PROSITE" id="PS52019">
    <property type="entry name" value="PKS_MFAS_DH"/>
    <property type="match status" value="1"/>
</dbReference>
<keyword evidence="2" id="KW-0596">Phosphopantetheine</keyword>
<dbReference type="InterPro" id="IPR018201">
    <property type="entry name" value="Ketoacyl_synth_AS"/>
</dbReference>
<dbReference type="HOGENOM" id="CLU_000022_35_5_11"/>
<dbReference type="InterPro" id="IPR055123">
    <property type="entry name" value="SpnB-like_Rossmann"/>
</dbReference>
<feature type="domain" description="PKS/mFAS DH" evidence="11">
    <location>
        <begin position="1050"/>
        <end position="1323"/>
    </location>
</feature>
<dbReference type="Gene3D" id="3.40.50.11460">
    <property type="match status" value="1"/>
</dbReference>
<dbReference type="Gene3D" id="1.10.1200.10">
    <property type="entry name" value="ACP-like"/>
    <property type="match status" value="1"/>
</dbReference>
<feature type="domain" description="Ketosynthase family 3 (KS3)" evidence="10">
    <location>
        <begin position="165"/>
        <end position="589"/>
    </location>
</feature>
<dbReference type="InterPro" id="IPR032821">
    <property type="entry name" value="PKS_assoc"/>
</dbReference>
<dbReference type="GO" id="GO:0004315">
    <property type="term" value="F:3-oxoacyl-[acyl-carrier-protein] synthase activity"/>
    <property type="evidence" value="ECO:0007669"/>
    <property type="project" value="InterPro"/>
</dbReference>
<protein>
    <submittedName>
        <fullName evidence="12">Polyketide synthase</fullName>
    </submittedName>
</protein>
<dbReference type="InterPro" id="IPR014030">
    <property type="entry name" value="Ketoacyl_synth_N"/>
</dbReference>
<feature type="non-terminal residue" evidence="12">
    <location>
        <position position="1482"/>
    </location>
</feature>
<dbReference type="FunFam" id="3.40.47.10:FF:000019">
    <property type="entry name" value="Polyketide synthase type I"/>
    <property type="match status" value="1"/>
</dbReference>
<dbReference type="Pfam" id="PF21089">
    <property type="entry name" value="PKS_DH_N"/>
    <property type="match status" value="1"/>
</dbReference>
<dbReference type="InterPro" id="IPR049900">
    <property type="entry name" value="PKS_mFAS_DH"/>
</dbReference>
<dbReference type="InterPro" id="IPR020841">
    <property type="entry name" value="PKS_Beta-ketoAc_synthase_dom"/>
</dbReference>
<feature type="active site" description="Proton acceptor; for dehydratase activity" evidence="8">
    <location>
        <position position="1082"/>
    </location>
</feature>
<dbReference type="InterPro" id="IPR049552">
    <property type="entry name" value="PKS_DH_N"/>
</dbReference>
<evidence type="ECO:0000256" key="2">
    <source>
        <dbReference type="ARBA" id="ARBA00022450"/>
    </source>
</evidence>
<dbReference type="InterPro" id="IPR042104">
    <property type="entry name" value="PKS_dehydratase_sf"/>
</dbReference>
<dbReference type="FunFam" id="1.10.1200.10:FF:000007">
    <property type="entry name" value="Probable polyketide synthase pks17"/>
    <property type="match status" value="1"/>
</dbReference>
<dbReference type="PANTHER" id="PTHR43775">
    <property type="entry name" value="FATTY ACID SYNTHASE"/>
    <property type="match status" value="1"/>
</dbReference>
<evidence type="ECO:0000313" key="13">
    <source>
        <dbReference type="Proteomes" id="UP000003963"/>
    </source>
</evidence>
<dbReference type="Proteomes" id="UP000003963">
    <property type="component" value="Unassembled WGS sequence"/>
</dbReference>
<dbReference type="CDD" id="cd00833">
    <property type="entry name" value="PKS"/>
    <property type="match status" value="1"/>
</dbReference>
<dbReference type="InterPro" id="IPR020807">
    <property type="entry name" value="PKS_DH"/>
</dbReference>
<dbReference type="InterPro" id="IPR001227">
    <property type="entry name" value="Ac_transferase_dom_sf"/>
</dbReference>
<dbReference type="SUPFAM" id="SSF53901">
    <property type="entry name" value="Thiolase-like"/>
    <property type="match status" value="1"/>
</dbReference>
<dbReference type="InterPro" id="IPR050091">
    <property type="entry name" value="PKS_NRPS_Biosynth_Enz"/>
</dbReference>
<dbReference type="PROSITE" id="PS00606">
    <property type="entry name" value="KS3_1"/>
    <property type="match status" value="1"/>
</dbReference>
<dbReference type="EMBL" id="GG657754">
    <property type="protein sequence ID" value="EFL28161.1"/>
    <property type="molecule type" value="Genomic_DNA"/>
</dbReference>
<dbReference type="InterPro" id="IPR036291">
    <property type="entry name" value="NAD(P)-bd_dom_sf"/>
</dbReference>
<dbReference type="InterPro" id="IPR016039">
    <property type="entry name" value="Thiolase-like"/>
</dbReference>
<evidence type="ECO:0000256" key="8">
    <source>
        <dbReference type="PROSITE-ProRule" id="PRU01363"/>
    </source>
</evidence>
<dbReference type="InterPro" id="IPR014043">
    <property type="entry name" value="Acyl_transferase_dom"/>
</dbReference>
<dbReference type="Pfam" id="PF00698">
    <property type="entry name" value="Acyl_transf_1"/>
    <property type="match status" value="1"/>
</dbReference>
<evidence type="ECO:0000256" key="5">
    <source>
        <dbReference type="ARBA" id="ARBA00023194"/>
    </source>
</evidence>
<dbReference type="InterPro" id="IPR036736">
    <property type="entry name" value="ACP-like_sf"/>
</dbReference>
<evidence type="ECO:0000256" key="1">
    <source>
        <dbReference type="ARBA" id="ARBA00004792"/>
    </source>
</evidence>
<dbReference type="SMART" id="SM00826">
    <property type="entry name" value="PKS_DH"/>
    <property type="match status" value="1"/>
</dbReference>
<dbReference type="InterPro" id="IPR016036">
    <property type="entry name" value="Malonyl_transacylase_ACP-bd"/>
</dbReference>
<evidence type="ECO:0000256" key="4">
    <source>
        <dbReference type="ARBA" id="ARBA00022679"/>
    </source>
</evidence>
<dbReference type="Gene3D" id="3.10.129.110">
    <property type="entry name" value="Polyketide synthase dehydratase"/>
    <property type="match status" value="1"/>
</dbReference>
<keyword evidence="7" id="KW-0012">Acyltransferase</keyword>
<dbReference type="FunFam" id="3.40.366.10:FF:000002">
    <property type="entry name" value="Probable polyketide synthase 2"/>
    <property type="match status" value="1"/>
</dbReference>
<reference evidence="12 13" key="1">
    <citation type="submission" date="2009-02" db="EMBL/GenBank/DDBJ databases">
        <title>Annotation of Streptomyces hygroscopicus strain ATCC 53653.</title>
        <authorList>
            <consortium name="The Broad Institute Genome Sequencing Platform"/>
            <consortium name="Broad Institute Microbial Sequencing Center"/>
            <person name="Fischbach M."/>
            <person name="Godfrey P."/>
            <person name="Ward D."/>
            <person name="Young S."/>
            <person name="Zeng Q."/>
            <person name="Koehrsen M."/>
            <person name="Alvarado L."/>
            <person name="Berlin A.M."/>
            <person name="Bochicchio J."/>
            <person name="Borenstein D."/>
            <person name="Chapman S.B."/>
            <person name="Chen Z."/>
            <person name="Engels R."/>
            <person name="Freedman E."/>
            <person name="Gellesch M."/>
            <person name="Goldberg J."/>
            <person name="Griggs A."/>
            <person name="Gujja S."/>
            <person name="Heilman E.R."/>
            <person name="Heiman D.I."/>
            <person name="Hepburn T.A."/>
            <person name="Howarth C."/>
            <person name="Jen D."/>
            <person name="Larson L."/>
            <person name="Lewis B."/>
            <person name="Mehta T."/>
            <person name="Park D."/>
            <person name="Pearson M."/>
            <person name="Richards J."/>
            <person name="Roberts A."/>
            <person name="Saif S."/>
            <person name="Shea T.D."/>
            <person name="Shenoy N."/>
            <person name="Sisk P."/>
            <person name="Stolte C."/>
            <person name="Sykes S.N."/>
            <person name="Thomson T."/>
            <person name="Walk T."/>
            <person name="White J."/>
            <person name="Yandava C."/>
            <person name="Straight P."/>
            <person name="Clardy J."/>
            <person name="Hung D."/>
            <person name="Kolter R."/>
            <person name="Mekalanos J."/>
            <person name="Walker S."/>
            <person name="Walsh C.T."/>
            <person name="Wieland-Brown L.C."/>
            <person name="Haas B."/>
            <person name="Nusbaum C."/>
            <person name="Birren B."/>
        </authorList>
    </citation>
    <scope>NUCLEOTIDE SEQUENCE [LARGE SCALE GENOMIC DNA]</scope>
    <source>
        <strain evidence="12 13">ATCC 53653</strain>
    </source>
</reference>
<dbReference type="Gene3D" id="3.40.47.10">
    <property type="match status" value="1"/>
</dbReference>
<dbReference type="SMART" id="SM01294">
    <property type="entry name" value="PKS_PP_betabranch"/>
    <property type="match status" value="1"/>
</dbReference>